<keyword evidence="1" id="KW-0677">Repeat</keyword>
<dbReference type="EMBL" id="VGLS01000074">
    <property type="protein sequence ID" value="MBM3222943.1"/>
    <property type="molecule type" value="Genomic_DNA"/>
</dbReference>
<name>A0A938B2M3_UNCTE</name>
<dbReference type="AlphaFoldDB" id="A0A938B2M3"/>
<protein>
    <recommendedName>
        <fullName evidence="5">6-bladed beta-propeller</fullName>
    </recommendedName>
</protein>
<dbReference type="Gene3D" id="2.120.10.30">
    <property type="entry name" value="TolB, C-terminal domain"/>
    <property type="match status" value="2"/>
</dbReference>
<reference evidence="3" key="1">
    <citation type="submission" date="2019-03" db="EMBL/GenBank/DDBJ databases">
        <title>Lake Tanganyika Metagenome-Assembled Genomes (MAGs).</title>
        <authorList>
            <person name="Tran P."/>
        </authorList>
    </citation>
    <scope>NUCLEOTIDE SEQUENCE</scope>
    <source>
        <strain evidence="3">K_DeepCast_65m_m2_066</strain>
    </source>
</reference>
<gene>
    <name evidence="3" type="ORF">FJZ47_03945</name>
</gene>
<dbReference type="Proteomes" id="UP000712673">
    <property type="component" value="Unassembled WGS sequence"/>
</dbReference>
<dbReference type="Pfam" id="PF01436">
    <property type="entry name" value="NHL"/>
    <property type="match status" value="4"/>
</dbReference>
<evidence type="ECO:0008006" key="5">
    <source>
        <dbReference type="Google" id="ProtNLM"/>
    </source>
</evidence>
<evidence type="ECO:0000256" key="2">
    <source>
        <dbReference type="PROSITE-ProRule" id="PRU00504"/>
    </source>
</evidence>
<feature type="repeat" description="NHL" evidence="2">
    <location>
        <begin position="211"/>
        <end position="254"/>
    </location>
</feature>
<dbReference type="PROSITE" id="PS51125">
    <property type="entry name" value="NHL"/>
    <property type="match status" value="4"/>
</dbReference>
<proteinExistence type="predicted"/>
<feature type="repeat" description="NHL" evidence="2">
    <location>
        <begin position="168"/>
        <end position="207"/>
    </location>
</feature>
<evidence type="ECO:0000313" key="3">
    <source>
        <dbReference type="EMBL" id="MBM3222943.1"/>
    </source>
</evidence>
<evidence type="ECO:0000313" key="4">
    <source>
        <dbReference type="Proteomes" id="UP000712673"/>
    </source>
</evidence>
<dbReference type="GO" id="GO:0008270">
    <property type="term" value="F:zinc ion binding"/>
    <property type="evidence" value="ECO:0007669"/>
    <property type="project" value="UniProtKB-KW"/>
</dbReference>
<dbReference type="InterPro" id="IPR011042">
    <property type="entry name" value="6-blade_b-propeller_TolB-like"/>
</dbReference>
<dbReference type="SUPFAM" id="SSF101898">
    <property type="entry name" value="NHL repeat"/>
    <property type="match status" value="1"/>
</dbReference>
<sequence length="342" mass="37490">MSTQTAVARLALTYVKTIGSVTVQPGRGFINPYDMVSSKDGRLFILNRCDSARAALVRVGVMNFAEDYLGEFGKGYGAGDGQFMLPVAMALDSQERLYITDEHLHRVSIFDLDGNFLGKWGTFGRGEGALHGPAGIAIDAEDRVYIADQHNHRIQAFQSDGTYLGQWGEAGSAPGQFAMPWGVAVDAQGDVYVADWRNDRVQKFTATGQFVASFGTSGTGDGQFQRPSSVAVDPEGYLYIADWGNERVQVLGPDGSVQEVLCGQATLSRWAEEFFAVNPDERETRAMSNLVPTLPAHLNTPHHISSQTEPYFWGPVSVKLDSAGRLYVTEANRHRIQIYQKP</sequence>
<feature type="repeat" description="NHL" evidence="2">
    <location>
        <begin position="70"/>
        <end position="113"/>
    </location>
</feature>
<comment type="caution">
    <text evidence="3">The sequence shown here is derived from an EMBL/GenBank/DDBJ whole genome shotgun (WGS) entry which is preliminary data.</text>
</comment>
<dbReference type="InterPro" id="IPR001258">
    <property type="entry name" value="NHL_repeat"/>
</dbReference>
<feature type="repeat" description="NHL" evidence="2">
    <location>
        <begin position="121"/>
        <end position="160"/>
    </location>
</feature>
<evidence type="ECO:0000256" key="1">
    <source>
        <dbReference type="ARBA" id="ARBA00022737"/>
    </source>
</evidence>
<dbReference type="PANTHER" id="PTHR24104:SF25">
    <property type="entry name" value="PROTEIN LIN-41"/>
    <property type="match status" value="1"/>
</dbReference>
<dbReference type="InterPro" id="IPR050952">
    <property type="entry name" value="TRIM-NHL_E3_ligases"/>
</dbReference>
<dbReference type="PANTHER" id="PTHR24104">
    <property type="entry name" value="E3 UBIQUITIN-PROTEIN LIGASE NHLRC1-RELATED"/>
    <property type="match status" value="1"/>
</dbReference>
<organism evidence="3 4">
    <name type="scientific">Tectimicrobiota bacterium</name>
    <dbReference type="NCBI Taxonomy" id="2528274"/>
    <lineage>
        <taxon>Bacteria</taxon>
        <taxon>Pseudomonadati</taxon>
        <taxon>Nitrospinota/Tectimicrobiota group</taxon>
        <taxon>Candidatus Tectimicrobiota</taxon>
    </lineage>
</organism>
<dbReference type="CDD" id="cd05819">
    <property type="entry name" value="NHL"/>
    <property type="match status" value="1"/>
</dbReference>
<accession>A0A938B2M3</accession>